<dbReference type="WBParaSite" id="PS1159_v2.g6307.t1">
    <property type="protein sequence ID" value="PS1159_v2.g6307.t1"/>
    <property type="gene ID" value="PS1159_v2.g6307"/>
</dbReference>
<proteinExistence type="predicted"/>
<evidence type="ECO:0000313" key="1">
    <source>
        <dbReference type="Proteomes" id="UP000887580"/>
    </source>
</evidence>
<protein>
    <submittedName>
        <fullName evidence="2">Uncharacterized protein</fullName>
    </submittedName>
</protein>
<evidence type="ECO:0000313" key="2">
    <source>
        <dbReference type="WBParaSite" id="PS1159_v2.g6307.t1"/>
    </source>
</evidence>
<accession>A0AC35GLN8</accession>
<sequence length="143" mass="15275">MQFLGYFFSKMASKLFAICCIFMLITHEINSLPISEPLYPTVAVERPTATAAGFYEENIPEKTAEQKKKDLLCDILKGCAIGAAVVGAAGAAGAAGYAGYKYHQNHKANTTVVTGTIDDSMPTQVIKESYGAKIAGTMDPNTK</sequence>
<dbReference type="Proteomes" id="UP000887580">
    <property type="component" value="Unplaced"/>
</dbReference>
<reference evidence="2" key="1">
    <citation type="submission" date="2022-11" db="UniProtKB">
        <authorList>
            <consortium name="WormBaseParasite"/>
        </authorList>
    </citation>
    <scope>IDENTIFICATION</scope>
</reference>
<name>A0AC35GLN8_9BILA</name>
<organism evidence="1 2">
    <name type="scientific">Panagrolaimus sp. PS1159</name>
    <dbReference type="NCBI Taxonomy" id="55785"/>
    <lineage>
        <taxon>Eukaryota</taxon>
        <taxon>Metazoa</taxon>
        <taxon>Ecdysozoa</taxon>
        <taxon>Nematoda</taxon>
        <taxon>Chromadorea</taxon>
        <taxon>Rhabditida</taxon>
        <taxon>Tylenchina</taxon>
        <taxon>Panagrolaimomorpha</taxon>
        <taxon>Panagrolaimoidea</taxon>
        <taxon>Panagrolaimidae</taxon>
        <taxon>Panagrolaimus</taxon>
    </lineage>
</organism>